<proteinExistence type="inferred from homology"/>
<dbReference type="InterPro" id="IPR000996">
    <property type="entry name" value="Clathrin_L-chain"/>
</dbReference>
<dbReference type="GO" id="GO:0030132">
    <property type="term" value="C:clathrin coat of coated pit"/>
    <property type="evidence" value="ECO:0007669"/>
    <property type="project" value="InterPro"/>
</dbReference>
<keyword evidence="3 6" id="KW-0472">Membrane</keyword>
<dbReference type="OrthoDB" id="5512at2759"/>
<dbReference type="PANTHER" id="PTHR10639:SF7">
    <property type="entry name" value="CLATHRIN LIGHT CHAIN"/>
    <property type="match status" value="1"/>
</dbReference>
<keyword evidence="9" id="KW-1185">Reference proteome</keyword>
<dbReference type="Pfam" id="PF01086">
    <property type="entry name" value="Clathrin_lg_ch"/>
    <property type="match status" value="1"/>
</dbReference>
<evidence type="ECO:0000256" key="2">
    <source>
        <dbReference type="ARBA" id="ARBA00005263"/>
    </source>
</evidence>
<feature type="region of interest" description="Disordered" evidence="7">
    <location>
        <begin position="1"/>
        <end position="25"/>
    </location>
</feature>
<evidence type="ECO:0000256" key="6">
    <source>
        <dbReference type="RuleBase" id="RU363137"/>
    </source>
</evidence>
<evidence type="ECO:0000256" key="4">
    <source>
        <dbReference type="ARBA" id="ARBA00023176"/>
    </source>
</evidence>
<evidence type="ECO:0000256" key="5">
    <source>
        <dbReference type="ARBA" id="ARBA00023329"/>
    </source>
</evidence>
<evidence type="ECO:0000313" key="8">
    <source>
        <dbReference type="EMBL" id="GMI39005.1"/>
    </source>
</evidence>
<name>A0A9W7GAY9_9STRA</name>
<dbReference type="GO" id="GO:0072583">
    <property type="term" value="P:clathrin-dependent endocytosis"/>
    <property type="evidence" value="ECO:0007669"/>
    <property type="project" value="TreeGrafter"/>
</dbReference>
<feature type="compositionally biased region" description="Low complexity" evidence="7">
    <location>
        <begin position="14"/>
        <end position="25"/>
    </location>
</feature>
<keyword evidence="5 6" id="KW-0968">Cytoplasmic vesicle</keyword>
<dbReference type="GO" id="GO:0005198">
    <property type="term" value="F:structural molecule activity"/>
    <property type="evidence" value="ECO:0007669"/>
    <property type="project" value="InterPro"/>
</dbReference>
<keyword evidence="4 6" id="KW-0168">Coated pit</keyword>
<dbReference type="GO" id="GO:0032050">
    <property type="term" value="F:clathrin heavy chain binding"/>
    <property type="evidence" value="ECO:0007669"/>
    <property type="project" value="TreeGrafter"/>
</dbReference>
<organism evidence="8 9">
    <name type="scientific">Triparma columacea</name>
    <dbReference type="NCBI Taxonomy" id="722753"/>
    <lineage>
        <taxon>Eukaryota</taxon>
        <taxon>Sar</taxon>
        <taxon>Stramenopiles</taxon>
        <taxon>Ochrophyta</taxon>
        <taxon>Bolidophyceae</taxon>
        <taxon>Parmales</taxon>
        <taxon>Triparmaceae</taxon>
        <taxon>Triparma</taxon>
    </lineage>
</organism>
<dbReference type="PANTHER" id="PTHR10639">
    <property type="entry name" value="CLATHRIN LIGHT CHAIN"/>
    <property type="match status" value="1"/>
</dbReference>
<evidence type="ECO:0000256" key="7">
    <source>
        <dbReference type="SAM" id="MobiDB-lite"/>
    </source>
</evidence>
<sequence>MEGGDPFGAPPVDDAPIVLDAPIPDPPVVVDEPPIVMPPAPVPVPEPIVMEAPVEEETSAMATWNAEWMEKLQNRKNSENEAKAAAIEQAGKDLAQFVAERDASRESKMSKNRSEEQVKLEALEADLESDNPWERVVKLVDLQQEGEGSDVSRMRSILIQLKNEPIKA</sequence>
<evidence type="ECO:0000256" key="3">
    <source>
        <dbReference type="ARBA" id="ARBA00023136"/>
    </source>
</evidence>
<comment type="caution">
    <text evidence="8">The sequence shown here is derived from an EMBL/GenBank/DDBJ whole genome shotgun (WGS) entry which is preliminary data.</text>
</comment>
<reference evidence="9" key="1">
    <citation type="journal article" date="2023" name="Commun. Biol.">
        <title>Genome analysis of Parmales, the sister group of diatoms, reveals the evolutionary specialization of diatoms from phago-mixotrophs to photoautotrophs.</title>
        <authorList>
            <person name="Ban H."/>
            <person name="Sato S."/>
            <person name="Yoshikawa S."/>
            <person name="Yamada K."/>
            <person name="Nakamura Y."/>
            <person name="Ichinomiya M."/>
            <person name="Sato N."/>
            <person name="Blanc-Mathieu R."/>
            <person name="Endo H."/>
            <person name="Kuwata A."/>
            <person name="Ogata H."/>
        </authorList>
    </citation>
    <scope>NUCLEOTIDE SEQUENCE [LARGE SCALE GENOMIC DNA]</scope>
</reference>
<comment type="similarity">
    <text evidence="2 6">Belongs to the clathrin light chain family.</text>
</comment>
<dbReference type="Proteomes" id="UP001165065">
    <property type="component" value="Unassembled WGS sequence"/>
</dbReference>
<protein>
    <recommendedName>
        <fullName evidence="6">Clathrin light chain</fullName>
    </recommendedName>
</protein>
<comment type="subcellular location">
    <subcellularLocation>
        <location evidence="1 6">Cytoplasmic vesicle membrane</location>
        <topology evidence="1 6">Peripheral membrane protein</topology>
        <orientation evidence="1 6">Cytoplasmic side</orientation>
    </subcellularLocation>
    <subcellularLocation>
        <location evidence="6">Membrane</location>
        <location evidence="6">Coated pit</location>
        <topology evidence="6">Peripheral membrane protein</topology>
        <orientation evidence="6">Cytoplasmic side</orientation>
    </subcellularLocation>
    <text evidence="6">Cytoplasmic face of coated pits and vesicles.</text>
</comment>
<comment type="function">
    <text evidence="6">Clathrin is the major protein of the polyhedral coat of coated pits and vesicles.</text>
</comment>
<gene>
    <name evidence="8" type="ORF">TrCOL_g5810</name>
</gene>
<evidence type="ECO:0000256" key="1">
    <source>
        <dbReference type="ARBA" id="ARBA00004180"/>
    </source>
</evidence>
<accession>A0A9W7GAY9</accession>
<dbReference type="GO" id="GO:0030130">
    <property type="term" value="C:clathrin coat of trans-Golgi network vesicle"/>
    <property type="evidence" value="ECO:0007669"/>
    <property type="project" value="InterPro"/>
</dbReference>
<dbReference type="EMBL" id="BRYA01000095">
    <property type="protein sequence ID" value="GMI39005.1"/>
    <property type="molecule type" value="Genomic_DNA"/>
</dbReference>
<evidence type="ECO:0000313" key="9">
    <source>
        <dbReference type="Proteomes" id="UP001165065"/>
    </source>
</evidence>
<dbReference type="AlphaFoldDB" id="A0A9W7GAY9"/>
<dbReference type="GO" id="GO:0006886">
    <property type="term" value="P:intracellular protein transport"/>
    <property type="evidence" value="ECO:0007669"/>
    <property type="project" value="InterPro"/>
</dbReference>